<dbReference type="Gene3D" id="2.80.10.50">
    <property type="match status" value="1"/>
</dbReference>
<proteinExistence type="predicted"/>
<gene>
    <name evidence="1" type="ORF">XELAEV_18035512mg</name>
</gene>
<dbReference type="AlphaFoldDB" id="A0A974CFT2"/>
<evidence type="ECO:0000313" key="1">
    <source>
        <dbReference type="EMBL" id="OCT72533.1"/>
    </source>
</evidence>
<dbReference type="Proteomes" id="UP000694892">
    <property type="component" value="Chromosome 7L"/>
</dbReference>
<dbReference type="OMA" id="CKMTISL"/>
<accession>A0A974CFT2</accession>
<protein>
    <submittedName>
        <fullName evidence="1">Uncharacterized protein</fullName>
    </submittedName>
</protein>
<dbReference type="InterPro" id="IPR008996">
    <property type="entry name" value="IL1/FGF"/>
</dbReference>
<evidence type="ECO:0000313" key="2">
    <source>
        <dbReference type="Proteomes" id="UP000694892"/>
    </source>
</evidence>
<organism evidence="1 2">
    <name type="scientific">Xenopus laevis</name>
    <name type="common">African clawed frog</name>
    <dbReference type="NCBI Taxonomy" id="8355"/>
    <lineage>
        <taxon>Eukaryota</taxon>
        <taxon>Metazoa</taxon>
        <taxon>Chordata</taxon>
        <taxon>Craniata</taxon>
        <taxon>Vertebrata</taxon>
        <taxon>Euteleostomi</taxon>
        <taxon>Amphibia</taxon>
        <taxon>Batrachia</taxon>
        <taxon>Anura</taxon>
        <taxon>Pipoidea</taxon>
        <taxon>Pipidae</taxon>
        <taxon>Xenopodinae</taxon>
        <taxon>Xenopus</taxon>
        <taxon>Xenopus</taxon>
    </lineage>
</organism>
<dbReference type="SUPFAM" id="SSF50353">
    <property type="entry name" value="Cytokine"/>
    <property type="match status" value="1"/>
</dbReference>
<dbReference type="EMBL" id="CM004478">
    <property type="protein sequence ID" value="OCT72533.1"/>
    <property type="molecule type" value="Genomic_DNA"/>
</dbReference>
<name>A0A974CFT2_XENLA</name>
<sequence length="164" mass="18092">MEGRPPSLNDWNITEKSYNATMQNISEAYLTSYPSISEVYFVKTATEDPGYLEYTFTEYINTETSASSVAITFSVGAETYILCSAGNGSLRFEKGPLPETIEGTKCPFIFYKKNFTAGDDSYSLQCADGLGQYLSYDDSELAILKDAPNVTTDETCKMTISLLS</sequence>
<dbReference type="CDD" id="cd23298">
    <property type="entry name" value="beta-trefoil_IL18"/>
    <property type="match status" value="1"/>
</dbReference>
<reference evidence="2" key="1">
    <citation type="journal article" date="2016" name="Nature">
        <title>Genome evolution in the allotetraploid frog Xenopus laevis.</title>
        <authorList>
            <person name="Session A.M."/>
            <person name="Uno Y."/>
            <person name="Kwon T."/>
            <person name="Chapman J.A."/>
            <person name="Toyoda A."/>
            <person name="Takahashi S."/>
            <person name="Fukui A."/>
            <person name="Hikosaka A."/>
            <person name="Suzuki A."/>
            <person name="Kondo M."/>
            <person name="van Heeringen S.J."/>
            <person name="Quigley I."/>
            <person name="Heinz S."/>
            <person name="Ogino H."/>
            <person name="Ochi H."/>
            <person name="Hellsten U."/>
            <person name="Lyons J.B."/>
            <person name="Simakov O."/>
            <person name="Putnam N."/>
            <person name="Stites J."/>
            <person name="Kuroki Y."/>
            <person name="Tanaka T."/>
            <person name="Michiue T."/>
            <person name="Watanabe M."/>
            <person name="Bogdanovic O."/>
            <person name="Lister R."/>
            <person name="Georgiou G."/>
            <person name="Paranjpe S.S."/>
            <person name="van Kruijsbergen I."/>
            <person name="Shu S."/>
            <person name="Carlson J."/>
            <person name="Kinoshita T."/>
            <person name="Ohta Y."/>
            <person name="Mawaribuchi S."/>
            <person name="Jenkins J."/>
            <person name="Grimwood J."/>
            <person name="Schmutz J."/>
            <person name="Mitros T."/>
            <person name="Mozaffari S.V."/>
            <person name="Suzuki Y."/>
            <person name="Haramoto Y."/>
            <person name="Yamamoto T.S."/>
            <person name="Takagi C."/>
            <person name="Heald R."/>
            <person name="Miller K."/>
            <person name="Haudenschild C."/>
            <person name="Kitzman J."/>
            <person name="Nakayama T."/>
            <person name="Izutsu Y."/>
            <person name="Robert J."/>
            <person name="Fortriede J."/>
            <person name="Burns K."/>
            <person name="Lotay V."/>
            <person name="Karimi K."/>
            <person name="Yasuoka Y."/>
            <person name="Dichmann D.S."/>
            <person name="Flajnik M.F."/>
            <person name="Houston D.W."/>
            <person name="Shendure J."/>
            <person name="DuPasquier L."/>
            <person name="Vize P.D."/>
            <person name="Zorn A.M."/>
            <person name="Ito M."/>
            <person name="Marcotte E.M."/>
            <person name="Wallingford J.B."/>
            <person name="Ito Y."/>
            <person name="Asashima M."/>
            <person name="Ueno N."/>
            <person name="Matsuda Y."/>
            <person name="Veenstra G.J."/>
            <person name="Fujiyama A."/>
            <person name="Harland R.M."/>
            <person name="Taira M."/>
            <person name="Rokhsar D.S."/>
        </authorList>
    </citation>
    <scope>NUCLEOTIDE SEQUENCE [LARGE SCALE GENOMIC DNA]</scope>
    <source>
        <strain evidence="2">J</strain>
    </source>
</reference>